<evidence type="ECO:0000256" key="3">
    <source>
        <dbReference type="ARBA" id="ARBA00022475"/>
    </source>
</evidence>
<evidence type="ECO:0000256" key="6">
    <source>
        <dbReference type="ARBA" id="ARBA00022989"/>
    </source>
</evidence>
<comment type="similarity">
    <text evidence="8">Belongs to the binding-protein-dependent transport system permease family. OppBC subfamily.</text>
</comment>
<feature type="transmembrane region" description="Helical" evidence="9">
    <location>
        <begin position="284"/>
        <end position="307"/>
    </location>
</feature>
<keyword evidence="5 9" id="KW-0812">Transmembrane</keyword>
<evidence type="ECO:0000313" key="12">
    <source>
        <dbReference type="Proteomes" id="UP001629953"/>
    </source>
</evidence>
<evidence type="ECO:0000256" key="5">
    <source>
        <dbReference type="ARBA" id="ARBA00022692"/>
    </source>
</evidence>
<feature type="transmembrane region" description="Helical" evidence="9">
    <location>
        <begin position="9"/>
        <end position="26"/>
    </location>
</feature>
<dbReference type="Gene3D" id="1.10.3720.10">
    <property type="entry name" value="MetI-like"/>
    <property type="match status" value="1"/>
</dbReference>
<dbReference type="RefSeq" id="WP_408622365.1">
    <property type="nucleotide sequence ID" value="NZ_JBEQCT010000001.1"/>
</dbReference>
<keyword evidence="2 9" id="KW-0813">Transport</keyword>
<keyword evidence="6 9" id="KW-1133">Transmembrane helix</keyword>
<accession>A0ABW9G3W2</accession>
<dbReference type="EMBL" id="JBEQCT010000001">
    <property type="protein sequence ID" value="MFM2484228.1"/>
    <property type="molecule type" value="Genomic_DNA"/>
</dbReference>
<feature type="domain" description="ABC transmembrane type-1" evidence="10">
    <location>
        <begin position="75"/>
        <end position="308"/>
    </location>
</feature>
<feature type="transmembrane region" description="Helical" evidence="9">
    <location>
        <begin position="74"/>
        <end position="99"/>
    </location>
</feature>
<feature type="transmembrane region" description="Helical" evidence="9">
    <location>
        <begin position="243"/>
        <end position="264"/>
    </location>
</feature>
<organism evidence="11 12">
    <name type="scientific">Celerinatantimonas yamalensis</name>
    <dbReference type="NCBI Taxonomy" id="559956"/>
    <lineage>
        <taxon>Bacteria</taxon>
        <taxon>Pseudomonadati</taxon>
        <taxon>Pseudomonadota</taxon>
        <taxon>Gammaproteobacteria</taxon>
        <taxon>Celerinatantimonadaceae</taxon>
        <taxon>Celerinatantimonas</taxon>
    </lineage>
</organism>
<dbReference type="PANTHER" id="PTHR43163">
    <property type="entry name" value="DIPEPTIDE TRANSPORT SYSTEM PERMEASE PROTEIN DPPB-RELATED"/>
    <property type="match status" value="1"/>
</dbReference>
<evidence type="ECO:0000256" key="2">
    <source>
        <dbReference type="ARBA" id="ARBA00022448"/>
    </source>
</evidence>
<dbReference type="InterPro" id="IPR000515">
    <property type="entry name" value="MetI-like"/>
</dbReference>
<comment type="caution">
    <text evidence="11">The sequence shown here is derived from an EMBL/GenBank/DDBJ whole genome shotgun (WGS) entry which is preliminary data.</text>
</comment>
<evidence type="ECO:0000313" key="11">
    <source>
        <dbReference type="EMBL" id="MFM2484228.1"/>
    </source>
</evidence>
<sequence>MLRYFIRRIMLLLITLLILNLIAFLLDRYQVGGMVPVTGNPIILFGQFLWNNIHGHLGVSHVTGRPVMQEILQVFPATLELCFSAFILSLIIGIPLGTISGLFRRHWIRRAILSLTVIGYSIPVFWLAILCIMYFSLELGWFPVAGRFNPLFPIPHVTGFGIIDALLMPNDQMSSIALWSVIHHLILPALVLAILPTTEVIKQLSTAMTKVMQENYIKAAALKGLSKTEIVLRHALRNTLPTIFPTLGLQFGSVLTMAMVMEMVFSWPGIGRWLITAVYEHDYIAIRGGMLVVASFVICATILTDLFTALTYPIRRKEIYEQL</sequence>
<protein>
    <submittedName>
        <fullName evidence="11">ABC transporter permease subunit</fullName>
    </submittedName>
</protein>
<proteinExistence type="inferred from homology"/>
<dbReference type="SUPFAM" id="SSF161098">
    <property type="entry name" value="MetI-like"/>
    <property type="match status" value="1"/>
</dbReference>
<evidence type="ECO:0000259" key="10">
    <source>
        <dbReference type="PROSITE" id="PS50928"/>
    </source>
</evidence>
<dbReference type="CDD" id="cd06261">
    <property type="entry name" value="TM_PBP2"/>
    <property type="match status" value="1"/>
</dbReference>
<evidence type="ECO:0000256" key="8">
    <source>
        <dbReference type="ARBA" id="ARBA00024202"/>
    </source>
</evidence>
<evidence type="ECO:0000256" key="7">
    <source>
        <dbReference type="ARBA" id="ARBA00023136"/>
    </source>
</evidence>
<feature type="transmembrane region" description="Helical" evidence="9">
    <location>
        <begin position="111"/>
        <end position="135"/>
    </location>
</feature>
<feature type="transmembrane region" description="Helical" evidence="9">
    <location>
        <begin position="176"/>
        <end position="195"/>
    </location>
</feature>
<dbReference type="Proteomes" id="UP001629953">
    <property type="component" value="Unassembled WGS sequence"/>
</dbReference>
<dbReference type="PROSITE" id="PS50928">
    <property type="entry name" value="ABC_TM1"/>
    <property type="match status" value="1"/>
</dbReference>
<name>A0ABW9G3W2_9GAMM</name>
<dbReference type="InterPro" id="IPR035906">
    <property type="entry name" value="MetI-like_sf"/>
</dbReference>
<keyword evidence="12" id="KW-1185">Reference proteome</keyword>
<evidence type="ECO:0000256" key="1">
    <source>
        <dbReference type="ARBA" id="ARBA00004429"/>
    </source>
</evidence>
<comment type="subcellular location">
    <subcellularLocation>
        <location evidence="1">Cell inner membrane</location>
        <topology evidence="1">Multi-pass membrane protein</topology>
    </subcellularLocation>
    <subcellularLocation>
        <location evidence="9">Cell membrane</location>
        <topology evidence="9">Multi-pass membrane protein</topology>
    </subcellularLocation>
</comment>
<keyword evidence="4" id="KW-0997">Cell inner membrane</keyword>
<evidence type="ECO:0000256" key="9">
    <source>
        <dbReference type="RuleBase" id="RU363032"/>
    </source>
</evidence>
<gene>
    <name evidence="11" type="ORF">ABUE30_03970</name>
</gene>
<reference evidence="11 12" key="1">
    <citation type="journal article" date="2013" name="Int. J. Syst. Evol. Microbiol.">
        <title>Celerinatantimonas yamalensis sp. nov., a cold-adapted diazotrophic bacterium from a cold permafrost brine.</title>
        <authorList>
            <person name="Shcherbakova V."/>
            <person name="Chuvilskaya N."/>
            <person name="Rivkina E."/>
            <person name="Demidov N."/>
            <person name="Uchaeva V."/>
            <person name="Suetin S."/>
            <person name="Suzina N."/>
            <person name="Gilichinsky D."/>
        </authorList>
    </citation>
    <scope>NUCLEOTIDE SEQUENCE [LARGE SCALE GENOMIC DNA]</scope>
    <source>
        <strain evidence="11 12">C7</strain>
    </source>
</reference>
<keyword evidence="7 9" id="KW-0472">Membrane</keyword>
<keyword evidence="3" id="KW-1003">Cell membrane</keyword>
<dbReference type="Pfam" id="PF00528">
    <property type="entry name" value="BPD_transp_1"/>
    <property type="match status" value="1"/>
</dbReference>
<evidence type="ECO:0000256" key="4">
    <source>
        <dbReference type="ARBA" id="ARBA00022519"/>
    </source>
</evidence>
<dbReference type="PANTHER" id="PTHR43163:SF4">
    <property type="entry name" value="PUTRESCINE EXPORT SYSTEM PERMEASE PROTEIN SAPB"/>
    <property type="match status" value="1"/>
</dbReference>